<name>A0A6P3HG30_BISBB</name>
<dbReference type="Pfam" id="PF06367">
    <property type="entry name" value="Drf_FH3"/>
    <property type="match status" value="1"/>
</dbReference>
<dbReference type="PANTHER" id="PTHR45857:SF5">
    <property type="entry name" value="FORMIN-LIKE PROTEIN 2"/>
    <property type="match status" value="1"/>
</dbReference>
<proteinExistence type="inferred from homology"/>
<evidence type="ECO:0000259" key="6">
    <source>
        <dbReference type="PROSITE" id="PS51444"/>
    </source>
</evidence>
<dbReference type="SMART" id="SM01140">
    <property type="entry name" value="Drf_GBD"/>
    <property type="match status" value="1"/>
</dbReference>
<dbReference type="InterPro" id="IPR042201">
    <property type="entry name" value="FH2_Formin_sf"/>
</dbReference>
<reference evidence="8" key="1">
    <citation type="submission" date="2025-08" db="UniProtKB">
        <authorList>
            <consortium name="RefSeq"/>
        </authorList>
    </citation>
    <scope>IDENTIFICATION</scope>
    <source>
        <tissue evidence="8">Blood</tissue>
    </source>
</reference>
<dbReference type="Pfam" id="PF02181">
    <property type="entry name" value="FH2"/>
    <property type="match status" value="1"/>
</dbReference>
<dbReference type="Gene3D" id="1.20.58.2220">
    <property type="entry name" value="Formin, FH2 domain"/>
    <property type="match status" value="1"/>
</dbReference>
<feature type="compositionally biased region" description="Pro residues" evidence="3">
    <location>
        <begin position="530"/>
        <end position="546"/>
    </location>
</feature>
<feature type="coiled-coil region" evidence="2">
    <location>
        <begin position="330"/>
        <end position="427"/>
    </location>
</feature>
<feature type="domain" description="DAD" evidence="4">
    <location>
        <begin position="987"/>
        <end position="1026"/>
    </location>
</feature>
<evidence type="ECO:0000259" key="5">
    <source>
        <dbReference type="PROSITE" id="PS51232"/>
    </source>
</evidence>
<dbReference type="GeneID" id="104988628"/>
<dbReference type="InterPro" id="IPR043592">
    <property type="entry name" value="FMNL_animal"/>
</dbReference>
<feature type="region of interest" description="Disordered" evidence="3">
    <location>
        <begin position="470"/>
        <end position="549"/>
    </location>
</feature>
<dbReference type="InterPro" id="IPR015425">
    <property type="entry name" value="FH2_Formin"/>
</dbReference>
<dbReference type="GO" id="GO:0051015">
    <property type="term" value="F:actin filament binding"/>
    <property type="evidence" value="ECO:0007669"/>
    <property type="project" value="TreeGrafter"/>
</dbReference>
<dbReference type="AlphaFoldDB" id="A0A6P3HG30"/>
<evidence type="ECO:0000259" key="4">
    <source>
        <dbReference type="PROSITE" id="PS51231"/>
    </source>
</evidence>
<dbReference type="GO" id="GO:0005829">
    <property type="term" value="C:cytosol"/>
    <property type="evidence" value="ECO:0007669"/>
    <property type="project" value="TreeGrafter"/>
</dbReference>
<dbReference type="GO" id="GO:0016477">
    <property type="term" value="P:cell migration"/>
    <property type="evidence" value="ECO:0007669"/>
    <property type="project" value="TreeGrafter"/>
</dbReference>
<feature type="compositionally biased region" description="Pro residues" evidence="3">
    <location>
        <begin position="473"/>
        <end position="483"/>
    </location>
</feature>
<evidence type="ECO:0000313" key="7">
    <source>
        <dbReference type="Proteomes" id="UP000515208"/>
    </source>
</evidence>
<feature type="domain" description="FH2" evidence="6">
    <location>
        <begin position="564"/>
        <end position="955"/>
    </location>
</feature>
<dbReference type="Pfam" id="PF06371">
    <property type="entry name" value="Drf_GBD"/>
    <property type="match status" value="1"/>
</dbReference>
<sequence>MGNAGSMDSQQTDFRAHNVPLKLPMPEPGELEERFAIVLNAMNLPPDKARLLRQYDNEKKWELICDQERFQVKNPPHTYIQKLKGYLDPAVTRKKFRRRVQESTQVLRELEISLRTNHIGWVREFLNEENKGLDVLVEYLSFAQYAVTYNTLPSRRTLKNSRLVSKKDDVHVCIMCLRAIMNYQYGFNMVMSHPHAVNEIALSLNNKNPRTKALVLELLAAVCLVRGGHEIILSAFDNFKEVCGEKQRFEKLMEHFRNEDNNIDFMVASMQFINIVVHSVEDMNFRVHLQYEFTKLGLDEYLDKLKHTESDKLQVQIQAYLDNVFDVGALLEDAETKNAALERVEELEENISHLSEKLQDTENEAMSKIVELEKQLMQRNKELDVVREIYKDANTQVHTLRKMVKEKEEAIQRQSTLEKKIHELEKQGTIKIQKKGDGDIAILPVVASGTLPTGSEVAVGNFVGPVMGAPSSGPLPPPPPPLPLSSDAPEAVQNGPATPPVPPRPAPTSSPAPPHLLPAPLPGPAAETLPAPPLPPPPPPSAPPLPGTSSPTVVFNSGLAAVKIKKPIKTKFRMPVFNWVALKPNQINGTVFNEIDDERILEDLNVDEFEEIFKTKAQGPAIDLSSSKQKITQKGSNKVTLLEANRAKNLAITLRKAGKTAEEICKAIHVFDLKTLPVDFVECLMRFLPTENEVKVLRLYERERKPLENLSDEDRFMMQFSKIERLMQKMTIMAFIGNFTESIQMLTPQLHSIIAASVSIKSSQKLKKILEIILALGNYMNSSKRGAVYGFKLQSLDLLLDTKSTDRKQTLLHYISNVVKEKYQQVSLFYNELHYVEKAAAVSLENVLLDVKELQRGMDLTKREYTMHDHNTLLKEFIFNNEGKLKKLQDDAKIAQDAFDDVVKYFGENPKTTPPSVFFPVFVRFVKAYKQAEEENELRKKQEQALMEKLLEQEALLEQQDPKSPSHKSKRQQQELIAELRRRQVKDNRHVYEGKDGAIEDIITDLRNQPYRRADAVRRSVRRRFDDQNLRSVNGAEMTM</sequence>
<dbReference type="Gene3D" id="1.25.10.10">
    <property type="entry name" value="Leucine-rich Repeat Variant"/>
    <property type="match status" value="1"/>
</dbReference>
<feature type="domain" description="GBD/FH3" evidence="5">
    <location>
        <begin position="23"/>
        <end position="418"/>
    </location>
</feature>
<dbReference type="SMART" id="SM01139">
    <property type="entry name" value="Drf_FH3"/>
    <property type="match status" value="1"/>
</dbReference>
<evidence type="ECO:0000256" key="1">
    <source>
        <dbReference type="ARBA" id="ARBA00023449"/>
    </source>
</evidence>
<organism evidence="7 8">
    <name type="scientific">Bison bison bison</name>
    <name type="common">North American plains bison</name>
    <dbReference type="NCBI Taxonomy" id="43346"/>
    <lineage>
        <taxon>Eukaryota</taxon>
        <taxon>Metazoa</taxon>
        <taxon>Chordata</taxon>
        <taxon>Craniata</taxon>
        <taxon>Vertebrata</taxon>
        <taxon>Euteleostomi</taxon>
        <taxon>Mammalia</taxon>
        <taxon>Eutheria</taxon>
        <taxon>Laurasiatheria</taxon>
        <taxon>Artiodactyla</taxon>
        <taxon>Ruminantia</taxon>
        <taxon>Pecora</taxon>
        <taxon>Bovidae</taxon>
        <taxon>Bovinae</taxon>
        <taxon>Bison</taxon>
    </lineage>
</organism>
<evidence type="ECO:0000313" key="8">
    <source>
        <dbReference type="RefSeq" id="XP_010838307.1"/>
    </source>
</evidence>
<dbReference type="PROSITE" id="PS51231">
    <property type="entry name" value="DAD"/>
    <property type="match status" value="1"/>
</dbReference>
<dbReference type="SUPFAM" id="SSF101447">
    <property type="entry name" value="Formin homology 2 domain (FH2 domain)"/>
    <property type="match status" value="1"/>
</dbReference>
<gene>
    <name evidence="8" type="primary">FMNL2</name>
</gene>
<dbReference type="PROSITE" id="PS51232">
    <property type="entry name" value="GBD_FH3"/>
    <property type="match status" value="1"/>
</dbReference>
<dbReference type="Proteomes" id="UP000515208">
    <property type="component" value="Unplaced"/>
</dbReference>
<dbReference type="InterPro" id="IPR014768">
    <property type="entry name" value="GBD/FH3_dom"/>
</dbReference>
<evidence type="ECO:0000256" key="2">
    <source>
        <dbReference type="SAM" id="Coils"/>
    </source>
</evidence>
<dbReference type="FunFam" id="1.25.10.10:FF:000024">
    <property type="entry name" value="Formin-like 1, isoform CRA_c"/>
    <property type="match status" value="1"/>
</dbReference>
<evidence type="ECO:0000256" key="3">
    <source>
        <dbReference type="SAM" id="MobiDB-lite"/>
    </source>
</evidence>
<dbReference type="SUPFAM" id="SSF48371">
    <property type="entry name" value="ARM repeat"/>
    <property type="match status" value="1"/>
</dbReference>
<accession>A0A6P3HG30</accession>
<dbReference type="InterPro" id="IPR010472">
    <property type="entry name" value="FH3_dom"/>
</dbReference>
<dbReference type="PANTHER" id="PTHR45857">
    <property type="entry name" value="FORMIN-LIKE PROTEIN"/>
    <property type="match status" value="1"/>
</dbReference>
<comment type="similarity">
    <text evidence="1">Belongs to the formin homology family.</text>
</comment>
<dbReference type="InterPro" id="IPR016024">
    <property type="entry name" value="ARM-type_fold"/>
</dbReference>
<dbReference type="GO" id="GO:0031267">
    <property type="term" value="F:small GTPase binding"/>
    <property type="evidence" value="ECO:0007669"/>
    <property type="project" value="InterPro"/>
</dbReference>
<feature type="coiled-coil region" evidence="2">
    <location>
        <begin position="929"/>
        <end position="960"/>
    </location>
</feature>
<feature type="compositionally biased region" description="Pro residues" evidence="3">
    <location>
        <begin position="497"/>
        <end position="523"/>
    </location>
</feature>
<dbReference type="InterPro" id="IPR011989">
    <property type="entry name" value="ARM-like"/>
</dbReference>
<dbReference type="PROSITE" id="PS51444">
    <property type="entry name" value="FH2"/>
    <property type="match status" value="1"/>
</dbReference>
<keyword evidence="2" id="KW-0175">Coiled coil</keyword>
<dbReference type="CTD" id="114793"/>
<dbReference type="GO" id="GO:0008360">
    <property type="term" value="P:regulation of cell shape"/>
    <property type="evidence" value="ECO:0007669"/>
    <property type="project" value="TreeGrafter"/>
</dbReference>
<dbReference type="InterPro" id="IPR010473">
    <property type="entry name" value="GTPase-bd"/>
</dbReference>
<protein>
    <submittedName>
        <fullName evidence="8">Formin-like protein 2 isoform X5</fullName>
    </submittedName>
</protein>
<dbReference type="FunFam" id="1.20.58.2220:FF:000001">
    <property type="entry name" value="Formin-like 1, isoform CRA_c"/>
    <property type="match status" value="1"/>
</dbReference>
<keyword evidence="7" id="KW-1185">Reference proteome</keyword>
<dbReference type="SMART" id="SM00498">
    <property type="entry name" value="FH2"/>
    <property type="match status" value="1"/>
</dbReference>
<dbReference type="RefSeq" id="XP_010838307.1">
    <property type="nucleotide sequence ID" value="XM_010840005.1"/>
</dbReference>
<dbReference type="GO" id="GO:0030866">
    <property type="term" value="P:cortical actin cytoskeleton organization"/>
    <property type="evidence" value="ECO:0007669"/>
    <property type="project" value="TreeGrafter"/>
</dbReference>
<dbReference type="InterPro" id="IPR014767">
    <property type="entry name" value="DAD_dom"/>
</dbReference>